<accession>A0A842HEF1</accession>
<dbReference type="Proteomes" id="UP000546464">
    <property type="component" value="Unassembled WGS sequence"/>
</dbReference>
<sequence>MRPLQLLTILFACLNTSACLLADGTLGIDPTYDDDHYITSFVITKGGKTIHTIRPRYADMLKERTCLELPYKTMSVFSLLRPWDAVTAPGVPALVIMEREREFPATGAPEWVMRIFLLEDGHIRELPPVRGGGEVYYFSDFDSDGTLEFVNEEGHSGRVDGTVPQSKRVYMFDGERYRPTR</sequence>
<dbReference type="EMBL" id="JACHVB010000028">
    <property type="protein sequence ID" value="MBC2594629.1"/>
    <property type="molecule type" value="Genomic_DNA"/>
</dbReference>
<evidence type="ECO:0000256" key="1">
    <source>
        <dbReference type="SAM" id="SignalP"/>
    </source>
</evidence>
<protein>
    <recommendedName>
        <fullName evidence="4">Lipoprotein</fullName>
    </recommendedName>
</protein>
<feature type="chain" id="PRO_5032854398" description="Lipoprotein" evidence="1">
    <location>
        <begin position="23"/>
        <end position="181"/>
    </location>
</feature>
<evidence type="ECO:0008006" key="4">
    <source>
        <dbReference type="Google" id="ProtNLM"/>
    </source>
</evidence>
<dbReference type="AlphaFoldDB" id="A0A842HEF1"/>
<name>A0A842HEF1_9BACT</name>
<comment type="caution">
    <text evidence="2">The sequence shown here is derived from an EMBL/GenBank/DDBJ whole genome shotgun (WGS) entry which is preliminary data.</text>
</comment>
<proteinExistence type="predicted"/>
<evidence type="ECO:0000313" key="3">
    <source>
        <dbReference type="Proteomes" id="UP000546464"/>
    </source>
</evidence>
<gene>
    <name evidence="2" type="ORF">H5P28_10195</name>
</gene>
<dbReference type="RefSeq" id="WP_185675604.1">
    <property type="nucleotide sequence ID" value="NZ_JACHVB010000028.1"/>
</dbReference>
<keyword evidence="3" id="KW-1185">Reference proteome</keyword>
<organism evidence="2 3">
    <name type="scientific">Ruficoccus amylovorans</name>
    <dbReference type="NCBI Taxonomy" id="1804625"/>
    <lineage>
        <taxon>Bacteria</taxon>
        <taxon>Pseudomonadati</taxon>
        <taxon>Verrucomicrobiota</taxon>
        <taxon>Opitutia</taxon>
        <taxon>Puniceicoccales</taxon>
        <taxon>Cerasicoccaceae</taxon>
        <taxon>Ruficoccus</taxon>
    </lineage>
</organism>
<reference evidence="2 3" key="1">
    <citation type="submission" date="2020-07" db="EMBL/GenBank/DDBJ databases">
        <authorList>
            <person name="Feng X."/>
        </authorList>
    </citation>
    <scope>NUCLEOTIDE SEQUENCE [LARGE SCALE GENOMIC DNA]</scope>
    <source>
        <strain evidence="2 3">JCM31066</strain>
    </source>
</reference>
<evidence type="ECO:0000313" key="2">
    <source>
        <dbReference type="EMBL" id="MBC2594629.1"/>
    </source>
</evidence>
<feature type="signal peptide" evidence="1">
    <location>
        <begin position="1"/>
        <end position="22"/>
    </location>
</feature>
<keyword evidence="1" id="KW-0732">Signal</keyword>